<feature type="non-terminal residue" evidence="1">
    <location>
        <position position="60"/>
    </location>
</feature>
<gene>
    <name evidence="1" type="ORF">L9F63_016762</name>
</gene>
<comment type="caution">
    <text evidence="1">The sequence shown here is derived from an EMBL/GenBank/DDBJ whole genome shotgun (WGS) entry which is preliminary data.</text>
</comment>
<reference evidence="1" key="1">
    <citation type="journal article" date="2023" name="IScience">
        <title>Live-bearing cockroach genome reveals convergent evolutionary mechanisms linked to viviparity in insects and beyond.</title>
        <authorList>
            <person name="Fouks B."/>
            <person name="Harrison M.C."/>
            <person name="Mikhailova A.A."/>
            <person name="Marchal E."/>
            <person name="English S."/>
            <person name="Carruthers M."/>
            <person name="Jennings E.C."/>
            <person name="Chiamaka E.L."/>
            <person name="Frigard R.A."/>
            <person name="Pippel M."/>
            <person name="Attardo G.M."/>
            <person name="Benoit J.B."/>
            <person name="Bornberg-Bauer E."/>
            <person name="Tobe S.S."/>
        </authorList>
    </citation>
    <scope>NUCLEOTIDE SEQUENCE</scope>
    <source>
        <strain evidence="1">Stay&amp;Tobe</strain>
    </source>
</reference>
<sequence>YLCTNKCPNYKDVKEMERRNLKEVKDGKQKYERVRKRQTETPLDICRHQWSISFAGKPKA</sequence>
<evidence type="ECO:0000313" key="2">
    <source>
        <dbReference type="Proteomes" id="UP001233999"/>
    </source>
</evidence>
<feature type="non-terminal residue" evidence="1">
    <location>
        <position position="1"/>
    </location>
</feature>
<name>A0AAD8A1K4_DIPPU</name>
<proteinExistence type="predicted"/>
<dbReference type="EMBL" id="JASPKZ010004557">
    <property type="protein sequence ID" value="KAJ9590117.1"/>
    <property type="molecule type" value="Genomic_DNA"/>
</dbReference>
<protein>
    <submittedName>
        <fullName evidence="1">Uncharacterized protein</fullName>
    </submittedName>
</protein>
<accession>A0AAD8A1K4</accession>
<organism evidence="1 2">
    <name type="scientific">Diploptera punctata</name>
    <name type="common">Pacific beetle cockroach</name>
    <dbReference type="NCBI Taxonomy" id="6984"/>
    <lineage>
        <taxon>Eukaryota</taxon>
        <taxon>Metazoa</taxon>
        <taxon>Ecdysozoa</taxon>
        <taxon>Arthropoda</taxon>
        <taxon>Hexapoda</taxon>
        <taxon>Insecta</taxon>
        <taxon>Pterygota</taxon>
        <taxon>Neoptera</taxon>
        <taxon>Polyneoptera</taxon>
        <taxon>Dictyoptera</taxon>
        <taxon>Blattodea</taxon>
        <taxon>Blaberoidea</taxon>
        <taxon>Blaberidae</taxon>
        <taxon>Diplopterinae</taxon>
        <taxon>Diploptera</taxon>
    </lineage>
</organism>
<dbReference type="Proteomes" id="UP001233999">
    <property type="component" value="Unassembled WGS sequence"/>
</dbReference>
<dbReference type="AlphaFoldDB" id="A0AAD8A1K4"/>
<reference evidence="1" key="2">
    <citation type="submission" date="2023-05" db="EMBL/GenBank/DDBJ databases">
        <authorList>
            <person name="Fouks B."/>
        </authorList>
    </citation>
    <scope>NUCLEOTIDE SEQUENCE</scope>
    <source>
        <strain evidence="1">Stay&amp;Tobe</strain>
        <tissue evidence="1">Testes</tissue>
    </source>
</reference>
<evidence type="ECO:0000313" key="1">
    <source>
        <dbReference type="EMBL" id="KAJ9590117.1"/>
    </source>
</evidence>
<keyword evidence="2" id="KW-1185">Reference proteome</keyword>